<feature type="non-terminal residue" evidence="2">
    <location>
        <position position="1"/>
    </location>
</feature>
<proteinExistence type="predicted"/>
<sequence length="27" mass="2921">EGPRFDPATAIGKELKPLDVITDPEPD</sequence>
<evidence type="ECO:0000256" key="1">
    <source>
        <dbReference type="SAM" id="MobiDB-lite"/>
    </source>
</evidence>
<dbReference type="Proteomes" id="UP000236291">
    <property type="component" value="Unassembled WGS sequence"/>
</dbReference>
<dbReference type="AlphaFoldDB" id="A0A2K3KSD9"/>
<name>A0A2K3KSD9_TRIPR</name>
<reference evidence="2 3" key="2">
    <citation type="journal article" date="2017" name="Front. Plant Sci.">
        <title>Gene Classification and Mining of Molecular Markers Useful in Red Clover (Trifolium pratense) Breeding.</title>
        <authorList>
            <person name="Istvanek J."/>
            <person name="Dluhosova J."/>
            <person name="Dluhos P."/>
            <person name="Patkova L."/>
            <person name="Nedelnik J."/>
            <person name="Repkova J."/>
        </authorList>
    </citation>
    <scope>NUCLEOTIDE SEQUENCE [LARGE SCALE GENOMIC DNA]</scope>
    <source>
        <strain evidence="3">cv. Tatra</strain>
        <tissue evidence="2">Young leaves</tissue>
    </source>
</reference>
<gene>
    <name evidence="2" type="ORF">L195_g064330</name>
</gene>
<organism evidence="2 3">
    <name type="scientific">Trifolium pratense</name>
    <name type="common">Red clover</name>
    <dbReference type="NCBI Taxonomy" id="57577"/>
    <lineage>
        <taxon>Eukaryota</taxon>
        <taxon>Viridiplantae</taxon>
        <taxon>Streptophyta</taxon>
        <taxon>Embryophyta</taxon>
        <taxon>Tracheophyta</taxon>
        <taxon>Spermatophyta</taxon>
        <taxon>Magnoliopsida</taxon>
        <taxon>eudicotyledons</taxon>
        <taxon>Gunneridae</taxon>
        <taxon>Pentapetalae</taxon>
        <taxon>rosids</taxon>
        <taxon>fabids</taxon>
        <taxon>Fabales</taxon>
        <taxon>Fabaceae</taxon>
        <taxon>Papilionoideae</taxon>
        <taxon>50 kb inversion clade</taxon>
        <taxon>NPAAA clade</taxon>
        <taxon>Hologalegina</taxon>
        <taxon>IRL clade</taxon>
        <taxon>Trifolieae</taxon>
        <taxon>Trifolium</taxon>
    </lineage>
</organism>
<evidence type="ECO:0000313" key="3">
    <source>
        <dbReference type="Proteomes" id="UP000236291"/>
    </source>
</evidence>
<comment type="caution">
    <text evidence="2">The sequence shown here is derived from an EMBL/GenBank/DDBJ whole genome shotgun (WGS) entry which is preliminary data.</text>
</comment>
<reference evidence="2 3" key="1">
    <citation type="journal article" date="2014" name="Am. J. Bot.">
        <title>Genome assembly and annotation for red clover (Trifolium pratense; Fabaceae).</title>
        <authorList>
            <person name="Istvanek J."/>
            <person name="Jaros M."/>
            <person name="Krenek A."/>
            <person name="Repkova J."/>
        </authorList>
    </citation>
    <scope>NUCLEOTIDE SEQUENCE [LARGE SCALE GENOMIC DNA]</scope>
    <source>
        <strain evidence="3">cv. Tatra</strain>
        <tissue evidence="2">Young leaves</tissue>
    </source>
</reference>
<evidence type="ECO:0000313" key="2">
    <source>
        <dbReference type="EMBL" id="PNX69207.1"/>
    </source>
</evidence>
<protein>
    <submittedName>
        <fullName evidence="2">Uncharacterized protein</fullName>
    </submittedName>
</protein>
<accession>A0A2K3KSD9</accession>
<feature type="region of interest" description="Disordered" evidence="1">
    <location>
        <begin position="1"/>
        <end position="27"/>
    </location>
</feature>
<dbReference type="EMBL" id="ASHM01243817">
    <property type="protein sequence ID" value="PNX69207.1"/>
    <property type="molecule type" value="Genomic_DNA"/>
</dbReference>